<evidence type="ECO:0000313" key="10">
    <source>
        <dbReference type="EMBL" id="OWK12229.1"/>
    </source>
</evidence>
<sequence>MDSGSFVASLLKDLGLGTNNVENFRKYHSRNYFPNRVCPGLRCRNQQFPSYTVSPNSHFHLKLQDSSEGTILPQPVLDKALDREEQPEIRLTLTALDGGIPPRDLDIGANGEIPHVFSQAPEDICKTFQINAKSGEILLIREATDGGGLSGSCVVLVQVMDLNDNPPELTISTLFNAILENLLEDHNCYIQRFRH</sequence>
<dbReference type="Gene3D" id="2.60.40.60">
    <property type="entry name" value="Cadherins"/>
    <property type="match status" value="1"/>
</dbReference>
<evidence type="ECO:0000256" key="2">
    <source>
        <dbReference type="ARBA" id="ARBA00022692"/>
    </source>
</evidence>
<dbReference type="OrthoDB" id="9771440at2759"/>
<evidence type="ECO:0000256" key="7">
    <source>
        <dbReference type="ARBA" id="ARBA00023180"/>
    </source>
</evidence>
<comment type="caution">
    <text evidence="10">The sequence shown here is derived from an EMBL/GenBank/DDBJ whole genome shotgun (WGS) entry which is preliminary data.</text>
</comment>
<keyword evidence="7" id="KW-0325">Glycoprotein</keyword>
<reference evidence="10 11" key="1">
    <citation type="journal article" date="2018" name="Mol. Genet. Genomics">
        <title>The red deer Cervus elaphus genome CerEla1.0: sequencing, annotating, genes, and chromosomes.</title>
        <authorList>
            <person name="Bana N.A."/>
            <person name="Nyiri A."/>
            <person name="Nagy J."/>
            <person name="Frank K."/>
            <person name="Nagy T."/>
            <person name="Steger V."/>
            <person name="Schiller M."/>
            <person name="Lakatos P."/>
            <person name="Sugar L."/>
            <person name="Horn P."/>
            <person name="Barta E."/>
            <person name="Orosz L."/>
        </authorList>
    </citation>
    <scope>NUCLEOTIDE SEQUENCE [LARGE SCALE GENOMIC DNA]</scope>
    <source>
        <strain evidence="10">Hungarian</strain>
    </source>
</reference>
<keyword evidence="11" id="KW-1185">Reference proteome</keyword>
<dbReference type="AlphaFoldDB" id="A0A212D1W8"/>
<dbReference type="SUPFAM" id="SSF49313">
    <property type="entry name" value="Cadherin-like"/>
    <property type="match status" value="2"/>
</dbReference>
<dbReference type="InterPro" id="IPR050174">
    <property type="entry name" value="Protocadherin/Cadherin-CA"/>
</dbReference>
<dbReference type="PRINTS" id="PR00205">
    <property type="entry name" value="CADHERIN"/>
</dbReference>
<keyword evidence="5" id="KW-1133">Transmembrane helix</keyword>
<dbReference type="CDD" id="cd11304">
    <property type="entry name" value="Cadherin_repeat"/>
    <property type="match status" value="1"/>
</dbReference>
<evidence type="ECO:0000256" key="5">
    <source>
        <dbReference type="ARBA" id="ARBA00022989"/>
    </source>
</evidence>
<dbReference type="Proteomes" id="UP000242450">
    <property type="component" value="Chromosome 9"/>
</dbReference>
<evidence type="ECO:0000256" key="6">
    <source>
        <dbReference type="ARBA" id="ARBA00023136"/>
    </source>
</evidence>
<keyword evidence="3" id="KW-0677">Repeat</keyword>
<evidence type="ECO:0000256" key="3">
    <source>
        <dbReference type="ARBA" id="ARBA00022737"/>
    </source>
</evidence>
<name>A0A212D1W8_CEREH</name>
<dbReference type="PANTHER" id="PTHR24028">
    <property type="entry name" value="CADHERIN-87A"/>
    <property type="match status" value="1"/>
</dbReference>
<dbReference type="GO" id="GO:0005886">
    <property type="term" value="C:plasma membrane"/>
    <property type="evidence" value="ECO:0007669"/>
    <property type="project" value="InterPro"/>
</dbReference>
<dbReference type="GO" id="GO:0007156">
    <property type="term" value="P:homophilic cell adhesion via plasma membrane adhesion molecules"/>
    <property type="evidence" value="ECO:0007669"/>
    <property type="project" value="InterPro"/>
</dbReference>
<evidence type="ECO:0000256" key="4">
    <source>
        <dbReference type="ARBA" id="ARBA00022837"/>
    </source>
</evidence>
<dbReference type="InterPro" id="IPR015919">
    <property type="entry name" value="Cadherin-like_sf"/>
</dbReference>
<dbReference type="InterPro" id="IPR002126">
    <property type="entry name" value="Cadherin-like_dom"/>
</dbReference>
<keyword evidence="2" id="KW-0812">Transmembrane</keyword>
<gene>
    <name evidence="10" type="ORF">Celaphus_00003679</name>
</gene>
<dbReference type="PROSITE" id="PS00232">
    <property type="entry name" value="CADHERIN_1"/>
    <property type="match status" value="1"/>
</dbReference>
<evidence type="ECO:0000256" key="8">
    <source>
        <dbReference type="PROSITE-ProRule" id="PRU00043"/>
    </source>
</evidence>
<dbReference type="GO" id="GO:0005509">
    <property type="term" value="F:calcium ion binding"/>
    <property type="evidence" value="ECO:0007669"/>
    <property type="project" value="UniProtKB-UniRule"/>
</dbReference>
<organism evidence="10 11">
    <name type="scientific">Cervus elaphus hippelaphus</name>
    <name type="common">European red deer</name>
    <dbReference type="NCBI Taxonomy" id="46360"/>
    <lineage>
        <taxon>Eukaryota</taxon>
        <taxon>Metazoa</taxon>
        <taxon>Chordata</taxon>
        <taxon>Craniata</taxon>
        <taxon>Vertebrata</taxon>
        <taxon>Euteleostomi</taxon>
        <taxon>Mammalia</taxon>
        <taxon>Eutheria</taxon>
        <taxon>Laurasiatheria</taxon>
        <taxon>Artiodactyla</taxon>
        <taxon>Ruminantia</taxon>
        <taxon>Pecora</taxon>
        <taxon>Cervidae</taxon>
        <taxon>Cervinae</taxon>
        <taxon>Cervus</taxon>
    </lineage>
</organism>
<evidence type="ECO:0000256" key="1">
    <source>
        <dbReference type="ARBA" id="ARBA00004167"/>
    </source>
</evidence>
<dbReference type="PANTHER" id="PTHR24028:SF281">
    <property type="entry name" value="PROTOCADHERIN BETA-2"/>
    <property type="match status" value="1"/>
</dbReference>
<evidence type="ECO:0000259" key="9">
    <source>
        <dbReference type="PROSITE" id="PS50268"/>
    </source>
</evidence>
<feature type="domain" description="Cadherin" evidence="9">
    <location>
        <begin position="51"/>
        <end position="169"/>
    </location>
</feature>
<evidence type="ECO:0000313" key="11">
    <source>
        <dbReference type="Proteomes" id="UP000242450"/>
    </source>
</evidence>
<dbReference type="PROSITE" id="PS50268">
    <property type="entry name" value="CADHERIN_2"/>
    <property type="match status" value="1"/>
</dbReference>
<dbReference type="InterPro" id="IPR020894">
    <property type="entry name" value="Cadherin_CS"/>
</dbReference>
<protein>
    <recommendedName>
        <fullName evidence="9">Cadherin domain-containing protein</fullName>
    </recommendedName>
</protein>
<dbReference type="EMBL" id="MKHE01000009">
    <property type="protein sequence ID" value="OWK12229.1"/>
    <property type="molecule type" value="Genomic_DNA"/>
</dbReference>
<accession>A0A212D1W8</accession>
<proteinExistence type="predicted"/>
<keyword evidence="6" id="KW-0472">Membrane</keyword>
<keyword evidence="4 8" id="KW-0106">Calcium</keyword>
<comment type="subcellular location">
    <subcellularLocation>
        <location evidence="1">Membrane</location>
        <topology evidence="1">Single-pass membrane protein</topology>
    </subcellularLocation>
</comment>